<dbReference type="PANTHER" id="PTHR11706">
    <property type="entry name" value="SOLUTE CARRIER PROTEIN FAMILY 11 MEMBER"/>
    <property type="match status" value="1"/>
</dbReference>
<gene>
    <name evidence="8" type="ORF">KMZ68_21255</name>
</gene>
<dbReference type="RefSeq" id="WP_215613117.1">
    <property type="nucleotide sequence ID" value="NZ_CP076135.1"/>
</dbReference>
<evidence type="ECO:0000256" key="6">
    <source>
        <dbReference type="ARBA" id="ARBA00023136"/>
    </source>
</evidence>
<keyword evidence="4" id="KW-0769">Symport</keyword>
<dbReference type="KEGG" id="bsei:KMZ68_21255"/>
<dbReference type="PANTHER" id="PTHR11706:SF33">
    <property type="entry name" value="NATURAL RESISTANCE-ASSOCIATED MACROPHAGE PROTEIN 2"/>
    <property type="match status" value="1"/>
</dbReference>
<sequence length="425" mass="44842">MNESPDKPAGSLLGRIWSRLGPGLVTGAADDDPSGIATHSQIGAQFGFGLAWTFVLSFPLMVVIQEVAARIGSVSGRGIAHNLRRHYPPWLLRLVVTLLLVANIINLGADLGAMGAALQLLIGGPEHLYTLLFGVVCIVLEVWLSYPRYAAVLKWGTLSLFSYVAVVFVADVPWMAAVKSLLIPAIDLTGASAMAMVAILGTTISPYLFFWQAGQEVEEQHRHHAKPLCVAPKTAGPELARIRIDTITGMAFSSLVSLAIVFATAATLHAHGITDIATSAQAAEALRPIAGEFAFALFALGIIGTGLLAVPVLAGSAAYAVSEVFGWTESLDARPNDARAFYATIAVATLLGAALNFVGLDPVKALYWAAVVNGVLAAPLMAVMMLIVRNPRVMGRLTVSRSMAVWGWAATAVMAAASLGFFMLR</sequence>
<dbReference type="Pfam" id="PF01566">
    <property type="entry name" value="Nramp"/>
    <property type="match status" value="1"/>
</dbReference>
<evidence type="ECO:0000256" key="7">
    <source>
        <dbReference type="SAM" id="Phobius"/>
    </source>
</evidence>
<evidence type="ECO:0000256" key="4">
    <source>
        <dbReference type="ARBA" id="ARBA00022847"/>
    </source>
</evidence>
<evidence type="ECO:0000313" key="9">
    <source>
        <dbReference type="Proteomes" id="UP000680805"/>
    </source>
</evidence>
<protein>
    <submittedName>
        <fullName evidence="8">Divalent metal cation transporter</fullName>
    </submittedName>
</protein>
<keyword evidence="2" id="KW-0813">Transport</keyword>
<evidence type="ECO:0000256" key="2">
    <source>
        <dbReference type="ARBA" id="ARBA00022448"/>
    </source>
</evidence>
<feature type="transmembrane region" description="Helical" evidence="7">
    <location>
        <begin position="340"/>
        <end position="359"/>
    </location>
</feature>
<keyword evidence="3 7" id="KW-0812">Transmembrane</keyword>
<dbReference type="AlphaFoldDB" id="A0A975NLN7"/>
<organism evidence="8 9">
    <name type="scientific">Bradyrhizobium sediminis</name>
    <dbReference type="NCBI Taxonomy" id="2840469"/>
    <lineage>
        <taxon>Bacteria</taxon>
        <taxon>Pseudomonadati</taxon>
        <taxon>Pseudomonadota</taxon>
        <taxon>Alphaproteobacteria</taxon>
        <taxon>Hyphomicrobiales</taxon>
        <taxon>Nitrobacteraceae</taxon>
        <taxon>Bradyrhizobium</taxon>
    </lineage>
</organism>
<dbReference type="GO" id="GO:0015086">
    <property type="term" value="F:cadmium ion transmembrane transporter activity"/>
    <property type="evidence" value="ECO:0007669"/>
    <property type="project" value="TreeGrafter"/>
</dbReference>
<evidence type="ECO:0000256" key="5">
    <source>
        <dbReference type="ARBA" id="ARBA00022989"/>
    </source>
</evidence>
<feature type="transmembrane region" description="Helical" evidence="7">
    <location>
        <begin position="365"/>
        <end position="388"/>
    </location>
</feature>
<feature type="transmembrane region" description="Helical" evidence="7">
    <location>
        <begin position="50"/>
        <end position="69"/>
    </location>
</feature>
<feature type="transmembrane region" description="Helical" evidence="7">
    <location>
        <begin position="293"/>
        <end position="319"/>
    </location>
</feature>
<accession>A0A975NLN7</accession>
<dbReference type="GO" id="GO:0034755">
    <property type="term" value="P:iron ion transmembrane transport"/>
    <property type="evidence" value="ECO:0007669"/>
    <property type="project" value="TreeGrafter"/>
</dbReference>
<dbReference type="InterPro" id="IPR001046">
    <property type="entry name" value="NRAMP_fam"/>
</dbReference>
<feature type="transmembrane region" description="Helical" evidence="7">
    <location>
        <begin position="404"/>
        <end position="424"/>
    </location>
</feature>
<dbReference type="EMBL" id="CP076135">
    <property type="protein sequence ID" value="QWG17468.1"/>
    <property type="molecule type" value="Genomic_DNA"/>
</dbReference>
<feature type="transmembrane region" description="Helical" evidence="7">
    <location>
        <begin position="188"/>
        <end position="210"/>
    </location>
</feature>
<dbReference type="GO" id="GO:0015293">
    <property type="term" value="F:symporter activity"/>
    <property type="evidence" value="ECO:0007669"/>
    <property type="project" value="UniProtKB-KW"/>
</dbReference>
<proteinExistence type="predicted"/>
<feature type="transmembrane region" description="Helical" evidence="7">
    <location>
        <begin position="158"/>
        <end position="176"/>
    </location>
</feature>
<reference evidence="8" key="1">
    <citation type="submission" date="2021-06" db="EMBL/GenBank/DDBJ databases">
        <title>Bradyrhizobium sp. S2-11-2 Genome sequencing.</title>
        <authorList>
            <person name="Jin L."/>
        </authorList>
    </citation>
    <scope>NUCLEOTIDE SEQUENCE</scope>
    <source>
        <strain evidence="8">S2-11-2</strain>
    </source>
</reference>
<keyword evidence="5 7" id="KW-1133">Transmembrane helix</keyword>
<feature type="transmembrane region" description="Helical" evidence="7">
    <location>
        <begin position="128"/>
        <end position="146"/>
    </location>
</feature>
<evidence type="ECO:0000256" key="1">
    <source>
        <dbReference type="ARBA" id="ARBA00004141"/>
    </source>
</evidence>
<dbReference type="Proteomes" id="UP000680805">
    <property type="component" value="Chromosome"/>
</dbReference>
<evidence type="ECO:0000256" key="3">
    <source>
        <dbReference type="ARBA" id="ARBA00022692"/>
    </source>
</evidence>
<evidence type="ECO:0000313" key="8">
    <source>
        <dbReference type="EMBL" id="QWG17468.1"/>
    </source>
</evidence>
<dbReference type="GO" id="GO:0005886">
    <property type="term" value="C:plasma membrane"/>
    <property type="evidence" value="ECO:0007669"/>
    <property type="project" value="TreeGrafter"/>
</dbReference>
<name>A0A975NLN7_9BRAD</name>
<comment type="subcellular location">
    <subcellularLocation>
        <location evidence="1">Membrane</location>
        <topology evidence="1">Multi-pass membrane protein</topology>
    </subcellularLocation>
</comment>
<dbReference type="GO" id="GO:0005384">
    <property type="term" value="F:manganese ion transmembrane transporter activity"/>
    <property type="evidence" value="ECO:0007669"/>
    <property type="project" value="TreeGrafter"/>
</dbReference>
<keyword evidence="6 7" id="KW-0472">Membrane</keyword>
<feature type="transmembrane region" description="Helical" evidence="7">
    <location>
        <begin position="90"/>
        <end position="108"/>
    </location>
</feature>